<name>A0A7W0CTN1_9ACTN</name>
<dbReference type="Proteomes" id="UP000530928">
    <property type="component" value="Unassembled WGS sequence"/>
</dbReference>
<proteinExistence type="predicted"/>
<comment type="caution">
    <text evidence="2">The sequence shown here is derived from an EMBL/GenBank/DDBJ whole genome shotgun (WGS) entry which is preliminary data.</text>
</comment>
<dbReference type="EMBL" id="JACDUR010000009">
    <property type="protein sequence ID" value="MBA2896930.1"/>
    <property type="molecule type" value="Genomic_DNA"/>
</dbReference>
<sequence>MRLPRVKPEHHPHRLASGTVRLGGALYGVASDIDDPHGWAWTALTLLDGTRTPEHVARELAEHHPELDRDDADGIVEALLESGHIEEADPPACPELTEAEQQRHRRTRDYFRWVDRTPRAHGWEAQVMLKRSSAVVVGLGGTGGHAAWSLAASGVGRLHLVDPDVVELSNLNRQVLYTEADVGRPKAEAAEQALGRVNSGVELSHSR</sequence>
<organism evidence="2 3">
    <name type="scientific">Nonomuraea soli</name>
    <dbReference type="NCBI Taxonomy" id="1032476"/>
    <lineage>
        <taxon>Bacteria</taxon>
        <taxon>Bacillati</taxon>
        <taxon>Actinomycetota</taxon>
        <taxon>Actinomycetes</taxon>
        <taxon>Streptosporangiales</taxon>
        <taxon>Streptosporangiaceae</taxon>
        <taxon>Nonomuraea</taxon>
    </lineage>
</organism>
<dbReference type="InterPro" id="IPR045886">
    <property type="entry name" value="ThiF/MoeB/HesA"/>
</dbReference>
<accession>A0A7W0CTN1</accession>
<dbReference type="GO" id="GO:0061504">
    <property type="term" value="P:cyclic threonylcarbamoyladenosine biosynthetic process"/>
    <property type="evidence" value="ECO:0007669"/>
    <property type="project" value="TreeGrafter"/>
</dbReference>
<evidence type="ECO:0000259" key="1">
    <source>
        <dbReference type="Pfam" id="PF00899"/>
    </source>
</evidence>
<dbReference type="GO" id="GO:0008641">
    <property type="term" value="F:ubiquitin-like modifier activating enzyme activity"/>
    <property type="evidence" value="ECO:0007669"/>
    <property type="project" value="InterPro"/>
</dbReference>
<evidence type="ECO:0000313" key="3">
    <source>
        <dbReference type="Proteomes" id="UP000530928"/>
    </source>
</evidence>
<dbReference type="AlphaFoldDB" id="A0A7W0CTN1"/>
<dbReference type="Gene3D" id="3.40.50.720">
    <property type="entry name" value="NAD(P)-binding Rossmann-like Domain"/>
    <property type="match status" value="1"/>
</dbReference>
<reference evidence="2 3" key="1">
    <citation type="submission" date="2020-07" db="EMBL/GenBank/DDBJ databases">
        <title>Genomic Encyclopedia of Type Strains, Phase IV (KMG-IV): sequencing the most valuable type-strain genomes for metagenomic binning, comparative biology and taxonomic classification.</title>
        <authorList>
            <person name="Goeker M."/>
        </authorList>
    </citation>
    <scope>NUCLEOTIDE SEQUENCE [LARGE SCALE GENOMIC DNA]</scope>
    <source>
        <strain evidence="2 3">DSM 45533</strain>
    </source>
</reference>
<feature type="domain" description="THIF-type NAD/FAD binding fold" evidence="1">
    <location>
        <begin position="122"/>
        <end position="203"/>
    </location>
</feature>
<dbReference type="SUPFAM" id="SSF69572">
    <property type="entry name" value="Activating enzymes of the ubiquitin-like proteins"/>
    <property type="match status" value="1"/>
</dbReference>
<gene>
    <name evidence="2" type="ORF">HNR30_008321</name>
</gene>
<keyword evidence="3" id="KW-1185">Reference proteome</keyword>
<dbReference type="RefSeq" id="WP_181615608.1">
    <property type="nucleotide sequence ID" value="NZ_BAABAM010000008.1"/>
</dbReference>
<evidence type="ECO:0000313" key="2">
    <source>
        <dbReference type="EMBL" id="MBA2896930.1"/>
    </source>
</evidence>
<dbReference type="PANTHER" id="PTHR43267:SF2">
    <property type="entry name" value="TRNA THREONYLCARBAMOYLADENOSINE DEHYDRATASE 1-RELATED"/>
    <property type="match status" value="1"/>
</dbReference>
<dbReference type="InterPro" id="IPR035985">
    <property type="entry name" value="Ubiquitin-activating_enz"/>
</dbReference>
<dbReference type="PANTHER" id="PTHR43267">
    <property type="entry name" value="TRNA THREONYLCARBAMOYLADENOSINE DEHYDRATASE"/>
    <property type="match status" value="1"/>
</dbReference>
<dbReference type="Pfam" id="PF00899">
    <property type="entry name" value="ThiF"/>
    <property type="match status" value="1"/>
</dbReference>
<dbReference type="GO" id="GO:0061503">
    <property type="term" value="F:tRNA threonylcarbamoyladenosine dehydratase"/>
    <property type="evidence" value="ECO:0007669"/>
    <property type="project" value="TreeGrafter"/>
</dbReference>
<dbReference type="InterPro" id="IPR000594">
    <property type="entry name" value="ThiF_NAD_FAD-bd"/>
</dbReference>
<protein>
    <recommendedName>
        <fullName evidence="1">THIF-type NAD/FAD binding fold domain-containing protein</fullName>
    </recommendedName>
</protein>